<name>A0A0H2R0E7_9AGAM</name>
<dbReference type="EMBL" id="KQ086346">
    <property type="protein sequence ID" value="KLO05199.1"/>
    <property type="molecule type" value="Genomic_DNA"/>
</dbReference>
<feature type="compositionally biased region" description="Low complexity" evidence="1">
    <location>
        <begin position="24"/>
        <end position="34"/>
    </location>
</feature>
<accession>A0A0H2R0E7</accession>
<organism evidence="2 3">
    <name type="scientific">Schizopora paradoxa</name>
    <dbReference type="NCBI Taxonomy" id="27342"/>
    <lineage>
        <taxon>Eukaryota</taxon>
        <taxon>Fungi</taxon>
        <taxon>Dikarya</taxon>
        <taxon>Basidiomycota</taxon>
        <taxon>Agaricomycotina</taxon>
        <taxon>Agaricomycetes</taxon>
        <taxon>Hymenochaetales</taxon>
        <taxon>Schizoporaceae</taxon>
        <taxon>Schizopora</taxon>
    </lineage>
</organism>
<sequence>MQHPVTTTRRPAVPNIEVRRSRTKTSAPTSSTPARDVERAPARTSSRGPASSTPTSSTPAGDVQHPSPQRRATQLPTSSNPAPAPQPPTSSNPAPDVEQPSSRRRASQLPTSSNPAPDVERAPAPHVEVGPASPHRAVSSRRARRPRQVKLGAHVVLTRSRRRRRPQHVRCVVRPPRRRPAPHLPRTV</sequence>
<evidence type="ECO:0000256" key="1">
    <source>
        <dbReference type="SAM" id="MobiDB-lite"/>
    </source>
</evidence>
<gene>
    <name evidence="2" type="ORF">SCHPADRAFT_733525</name>
</gene>
<proteinExistence type="predicted"/>
<reference evidence="2 3" key="1">
    <citation type="submission" date="2015-04" db="EMBL/GenBank/DDBJ databases">
        <title>Complete genome sequence of Schizopora paradoxa KUC8140, a cosmopolitan wood degrader in East Asia.</title>
        <authorList>
            <consortium name="DOE Joint Genome Institute"/>
            <person name="Min B."/>
            <person name="Park H."/>
            <person name="Jang Y."/>
            <person name="Kim J.-J."/>
            <person name="Kim K.H."/>
            <person name="Pangilinan J."/>
            <person name="Lipzen A."/>
            <person name="Riley R."/>
            <person name="Grigoriev I.V."/>
            <person name="Spatafora J.W."/>
            <person name="Choi I.-G."/>
        </authorList>
    </citation>
    <scope>NUCLEOTIDE SEQUENCE [LARGE SCALE GENOMIC DNA]</scope>
    <source>
        <strain evidence="2 3">KUC8140</strain>
    </source>
</reference>
<protein>
    <submittedName>
        <fullName evidence="2">Uncharacterized protein</fullName>
    </submittedName>
</protein>
<feature type="compositionally biased region" description="Low complexity" evidence="1">
    <location>
        <begin position="42"/>
        <end position="61"/>
    </location>
</feature>
<feature type="compositionally biased region" description="Basic residues" evidence="1">
    <location>
        <begin position="138"/>
        <end position="148"/>
    </location>
</feature>
<evidence type="ECO:0000313" key="3">
    <source>
        <dbReference type="Proteomes" id="UP000053477"/>
    </source>
</evidence>
<keyword evidence="3" id="KW-1185">Reference proteome</keyword>
<dbReference type="InParanoid" id="A0A0H2R0E7"/>
<evidence type="ECO:0000313" key="2">
    <source>
        <dbReference type="EMBL" id="KLO05199.1"/>
    </source>
</evidence>
<dbReference type="Proteomes" id="UP000053477">
    <property type="component" value="Unassembled WGS sequence"/>
</dbReference>
<feature type="compositionally biased region" description="Polar residues" evidence="1">
    <location>
        <begin position="66"/>
        <end position="81"/>
    </location>
</feature>
<dbReference type="AlphaFoldDB" id="A0A0H2R0E7"/>
<feature type="region of interest" description="Disordered" evidence="1">
    <location>
        <begin position="1"/>
        <end position="150"/>
    </location>
</feature>